<dbReference type="Gene3D" id="1.10.10.10">
    <property type="entry name" value="Winged helix-like DNA-binding domain superfamily/Winged helix DNA-binding domain"/>
    <property type="match status" value="1"/>
</dbReference>
<dbReference type="InterPro" id="IPR036388">
    <property type="entry name" value="WH-like_DNA-bd_sf"/>
</dbReference>
<accession>A0ABW4F0R9</accession>
<feature type="domain" description="HTH rpiR-type" evidence="4">
    <location>
        <begin position="23"/>
        <end position="100"/>
    </location>
</feature>
<organism evidence="6 7">
    <name type="scientific">Pseudonocardia yunnanensis</name>
    <dbReference type="NCBI Taxonomy" id="58107"/>
    <lineage>
        <taxon>Bacteria</taxon>
        <taxon>Bacillati</taxon>
        <taxon>Actinomycetota</taxon>
        <taxon>Actinomycetes</taxon>
        <taxon>Pseudonocardiales</taxon>
        <taxon>Pseudonocardiaceae</taxon>
        <taxon>Pseudonocardia</taxon>
    </lineage>
</organism>
<dbReference type="PANTHER" id="PTHR30514">
    <property type="entry name" value="GLUCOKINASE"/>
    <property type="match status" value="1"/>
</dbReference>
<name>A0ABW4F0R9_9PSEU</name>
<dbReference type="Gene3D" id="3.40.50.10490">
    <property type="entry name" value="Glucose-6-phosphate isomerase like protein, domain 1"/>
    <property type="match status" value="1"/>
</dbReference>
<feature type="domain" description="SIS" evidence="5">
    <location>
        <begin position="148"/>
        <end position="285"/>
    </location>
</feature>
<dbReference type="InterPro" id="IPR000281">
    <property type="entry name" value="HTH_RpiR"/>
</dbReference>
<dbReference type="EMBL" id="JBHUCO010000023">
    <property type="protein sequence ID" value="MFD1519969.1"/>
    <property type="molecule type" value="Genomic_DNA"/>
</dbReference>
<dbReference type="SUPFAM" id="SSF53697">
    <property type="entry name" value="SIS domain"/>
    <property type="match status" value="1"/>
</dbReference>
<dbReference type="InterPro" id="IPR046348">
    <property type="entry name" value="SIS_dom_sf"/>
</dbReference>
<evidence type="ECO:0000313" key="7">
    <source>
        <dbReference type="Proteomes" id="UP001597114"/>
    </source>
</evidence>
<dbReference type="PANTHER" id="PTHR30514:SF18">
    <property type="entry name" value="RPIR-FAMILY TRANSCRIPTIONAL REGULATOR"/>
    <property type="match status" value="1"/>
</dbReference>
<evidence type="ECO:0000256" key="3">
    <source>
        <dbReference type="ARBA" id="ARBA00023163"/>
    </source>
</evidence>
<evidence type="ECO:0000259" key="4">
    <source>
        <dbReference type="PROSITE" id="PS51071"/>
    </source>
</evidence>
<protein>
    <submittedName>
        <fullName evidence="6">MurR/RpiR family transcriptional regulator</fullName>
    </submittedName>
</protein>
<keyword evidence="7" id="KW-1185">Reference proteome</keyword>
<evidence type="ECO:0000256" key="1">
    <source>
        <dbReference type="ARBA" id="ARBA00023015"/>
    </source>
</evidence>
<dbReference type="InterPro" id="IPR001347">
    <property type="entry name" value="SIS_dom"/>
</dbReference>
<dbReference type="Pfam" id="PF01380">
    <property type="entry name" value="SIS"/>
    <property type="match status" value="1"/>
</dbReference>
<evidence type="ECO:0000259" key="5">
    <source>
        <dbReference type="PROSITE" id="PS51464"/>
    </source>
</evidence>
<sequence>MDERDATHGIRDVIGATRNPAIDELRARIRENWDDFAPAAHAVCRRLAEITPEQLLYTTAADLGTETRTSNATVIRTLQRLGYSGLAELKGKVAGPFTSETSPVDRARRRIESTGGDLGNIWDRVTQESIDRIELLRSNFSLDRYSAAVGLLLAAREITAYGFGASYVVAEHLAMKLRRMGRRSRAVHSSGFRLADDLLGIEQGDAVVLFAPARLPTDVEVLIERSRAVGASTILVTDELVERLADAVSVVLEAPNTPTGLTGEPVSALVVADALAQAVAASDVERTVQASHTLTAVRRQLRF</sequence>
<dbReference type="Proteomes" id="UP001597114">
    <property type="component" value="Unassembled WGS sequence"/>
</dbReference>
<evidence type="ECO:0000256" key="2">
    <source>
        <dbReference type="ARBA" id="ARBA00023125"/>
    </source>
</evidence>
<dbReference type="PROSITE" id="PS51464">
    <property type="entry name" value="SIS"/>
    <property type="match status" value="1"/>
</dbReference>
<dbReference type="SUPFAM" id="SSF46689">
    <property type="entry name" value="Homeodomain-like"/>
    <property type="match status" value="1"/>
</dbReference>
<reference evidence="7" key="1">
    <citation type="journal article" date="2019" name="Int. J. Syst. Evol. Microbiol.">
        <title>The Global Catalogue of Microorganisms (GCM) 10K type strain sequencing project: providing services to taxonomists for standard genome sequencing and annotation.</title>
        <authorList>
            <consortium name="The Broad Institute Genomics Platform"/>
            <consortium name="The Broad Institute Genome Sequencing Center for Infectious Disease"/>
            <person name="Wu L."/>
            <person name="Ma J."/>
        </authorList>
    </citation>
    <scope>NUCLEOTIDE SEQUENCE [LARGE SCALE GENOMIC DNA]</scope>
    <source>
        <strain evidence="7">CCM 7043</strain>
    </source>
</reference>
<dbReference type="CDD" id="cd05013">
    <property type="entry name" value="SIS_RpiR"/>
    <property type="match status" value="1"/>
</dbReference>
<keyword evidence="3" id="KW-0804">Transcription</keyword>
<dbReference type="InterPro" id="IPR047640">
    <property type="entry name" value="RpiR-like"/>
</dbReference>
<dbReference type="InterPro" id="IPR009057">
    <property type="entry name" value="Homeodomain-like_sf"/>
</dbReference>
<comment type="caution">
    <text evidence="6">The sequence shown here is derived from an EMBL/GenBank/DDBJ whole genome shotgun (WGS) entry which is preliminary data.</text>
</comment>
<proteinExistence type="predicted"/>
<evidence type="ECO:0000313" key="6">
    <source>
        <dbReference type="EMBL" id="MFD1519969.1"/>
    </source>
</evidence>
<dbReference type="RefSeq" id="WP_344722437.1">
    <property type="nucleotide sequence ID" value="NZ_BAAAUS010000013.1"/>
</dbReference>
<keyword evidence="1" id="KW-0805">Transcription regulation</keyword>
<dbReference type="PROSITE" id="PS51071">
    <property type="entry name" value="HTH_RPIR"/>
    <property type="match status" value="1"/>
</dbReference>
<keyword evidence="2" id="KW-0238">DNA-binding</keyword>
<dbReference type="InterPro" id="IPR035472">
    <property type="entry name" value="RpiR-like_SIS"/>
</dbReference>
<gene>
    <name evidence="6" type="ORF">ACFSJD_20910</name>
</gene>